<evidence type="ECO:0000256" key="10">
    <source>
        <dbReference type="SAM" id="MobiDB-lite"/>
    </source>
</evidence>
<evidence type="ECO:0000256" key="7">
    <source>
        <dbReference type="ARBA" id="ARBA00023002"/>
    </source>
</evidence>
<evidence type="ECO:0000256" key="5">
    <source>
        <dbReference type="ARBA" id="ARBA00022679"/>
    </source>
</evidence>
<evidence type="ECO:0000256" key="6">
    <source>
        <dbReference type="ARBA" id="ARBA00022737"/>
    </source>
</evidence>
<keyword evidence="1" id="KW-0596">Phosphopantetheine</keyword>
<dbReference type="InterPro" id="IPR042104">
    <property type="entry name" value="PKS_dehydratase_sf"/>
</dbReference>
<dbReference type="Pfam" id="PF22621">
    <property type="entry name" value="CurL-like_PKS_C"/>
    <property type="match status" value="1"/>
</dbReference>
<dbReference type="Pfam" id="PF07993">
    <property type="entry name" value="NAD_binding_4"/>
    <property type="match status" value="1"/>
</dbReference>
<gene>
    <name evidence="14" type="ORF">M406DRAFT_10616</name>
</gene>
<dbReference type="CDD" id="cd05930">
    <property type="entry name" value="A_NRPS"/>
    <property type="match status" value="1"/>
</dbReference>
<evidence type="ECO:0000256" key="1">
    <source>
        <dbReference type="ARBA" id="ARBA00022450"/>
    </source>
</evidence>
<dbReference type="SUPFAM" id="SSF55048">
    <property type="entry name" value="Probable ACP-binding domain of malonyl-CoA ACP transacylase"/>
    <property type="match status" value="1"/>
</dbReference>
<evidence type="ECO:0000259" key="12">
    <source>
        <dbReference type="PROSITE" id="PS52004"/>
    </source>
</evidence>
<dbReference type="InterPro" id="IPR049552">
    <property type="entry name" value="PKS_DH_N"/>
</dbReference>
<dbReference type="InterPro" id="IPR020841">
    <property type="entry name" value="PKS_Beta-ketoAc_synthase_dom"/>
</dbReference>
<feature type="region of interest" description="N-terminal hotdog fold" evidence="9">
    <location>
        <begin position="953"/>
        <end position="1092"/>
    </location>
</feature>
<feature type="domain" description="Ketosynthase family 3 (KS3)" evidence="12">
    <location>
        <begin position="1"/>
        <end position="447"/>
    </location>
</feature>
<dbReference type="InterPro" id="IPR014030">
    <property type="entry name" value="Ketoacyl_synth_N"/>
</dbReference>
<dbReference type="Gene3D" id="3.30.559.10">
    <property type="entry name" value="Chloramphenicol acetyltransferase-like domain"/>
    <property type="match status" value="1"/>
</dbReference>
<dbReference type="SMART" id="SM00826">
    <property type="entry name" value="PKS_DH"/>
    <property type="match status" value="1"/>
</dbReference>
<keyword evidence="7" id="KW-0560">Oxidoreductase</keyword>
<dbReference type="GO" id="GO:0016491">
    <property type="term" value="F:oxidoreductase activity"/>
    <property type="evidence" value="ECO:0007669"/>
    <property type="project" value="UniProtKB-KW"/>
</dbReference>
<evidence type="ECO:0000313" key="15">
    <source>
        <dbReference type="Proteomes" id="UP000803844"/>
    </source>
</evidence>
<evidence type="ECO:0000256" key="2">
    <source>
        <dbReference type="ARBA" id="ARBA00022553"/>
    </source>
</evidence>
<evidence type="ECO:0000256" key="9">
    <source>
        <dbReference type="PROSITE-ProRule" id="PRU01363"/>
    </source>
</evidence>
<dbReference type="PROSITE" id="PS52004">
    <property type="entry name" value="KS3_2"/>
    <property type="match status" value="1"/>
</dbReference>
<dbReference type="SMART" id="SM00823">
    <property type="entry name" value="PKS_PP"/>
    <property type="match status" value="2"/>
</dbReference>
<dbReference type="SUPFAM" id="SSF52151">
    <property type="entry name" value="FabD/lysophospholipase-like"/>
    <property type="match status" value="1"/>
</dbReference>
<feature type="domain" description="Carrier" evidence="11">
    <location>
        <begin position="3521"/>
        <end position="3599"/>
    </location>
</feature>
<dbReference type="Gene3D" id="3.40.50.720">
    <property type="entry name" value="NAD(P)-binding Rossmann-like Domain"/>
    <property type="match status" value="3"/>
</dbReference>
<dbReference type="Pfam" id="PF00698">
    <property type="entry name" value="Acyl_transf_1"/>
    <property type="match status" value="1"/>
</dbReference>
<dbReference type="InterPro" id="IPR045851">
    <property type="entry name" value="AMP-bd_C_sf"/>
</dbReference>
<dbReference type="PANTHER" id="PTHR43775">
    <property type="entry name" value="FATTY ACID SYNTHASE"/>
    <property type="match status" value="1"/>
</dbReference>
<feature type="region of interest" description="C-terminal hotdog fold" evidence="9">
    <location>
        <begin position="1107"/>
        <end position="1274"/>
    </location>
</feature>
<dbReference type="Gene3D" id="3.40.50.150">
    <property type="entry name" value="Vaccinia Virus protein VP39"/>
    <property type="match status" value="1"/>
</dbReference>
<feature type="domain" description="Carrier" evidence="11">
    <location>
        <begin position="2382"/>
        <end position="2460"/>
    </location>
</feature>
<dbReference type="GO" id="GO:0009403">
    <property type="term" value="P:toxin biosynthetic process"/>
    <property type="evidence" value="ECO:0007669"/>
    <property type="project" value="UniProtKB-ARBA"/>
</dbReference>
<dbReference type="InterPro" id="IPR016035">
    <property type="entry name" value="Acyl_Trfase/lysoPLipase"/>
</dbReference>
<evidence type="ECO:0000313" key="14">
    <source>
        <dbReference type="EMBL" id="KAF3768882.1"/>
    </source>
</evidence>
<dbReference type="PROSITE" id="PS50075">
    <property type="entry name" value="CARRIER"/>
    <property type="match status" value="2"/>
</dbReference>
<dbReference type="CDD" id="cd19532">
    <property type="entry name" value="C_PKS-NRPS"/>
    <property type="match status" value="1"/>
</dbReference>
<feature type="active site" description="Proton acceptor; for dehydratase activity" evidence="9">
    <location>
        <position position="985"/>
    </location>
</feature>
<dbReference type="GO" id="GO:0008168">
    <property type="term" value="F:methyltransferase activity"/>
    <property type="evidence" value="ECO:0007669"/>
    <property type="project" value="UniProtKB-KW"/>
</dbReference>
<dbReference type="InterPro" id="IPR014031">
    <property type="entry name" value="Ketoacyl_synth_C"/>
</dbReference>
<dbReference type="RefSeq" id="XP_040779843.1">
    <property type="nucleotide sequence ID" value="XM_040915184.1"/>
</dbReference>
<dbReference type="GO" id="GO:0004315">
    <property type="term" value="F:3-oxoacyl-[acyl-carrier-protein] synthase activity"/>
    <property type="evidence" value="ECO:0007669"/>
    <property type="project" value="InterPro"/>
</dbReference>
<feature type="active site" description="Proton donor; for dehydratase activity" evidence="9">
    <location>
        <position position="1176"/>
    </location>
</feature>
<keyword evidence="4" id="KW-0489">Methyltransferase</keyword>
<dbReference type="InterPro" id="IPR014043">
    <property type="entry name" value="Acyl_transferase_dom"/>
</dbReference>
<dbReference type="InterPro" id="IPR001227">
    <property type="entry name" value="Ac_transferase_dom_sf"/>
</dbReference>
<dbReference type="InterPro" id="IPR029063">
    <property type="entry name" value="SAM-dependent_MTases_sf"/>
</dbReference>
<dbReference type="InterPro" id="IPR000873">
    <property type="entry name" value="AMP-dep_synth/lig_dom"/>
</dbReference>
<keyword evidence="3" id="KW-0436">Ligase</keyword>
<dbReference type="Pfam" id="PF23297">
    <property type="entry name" value="ACP_SdgA_C"/>
    <property type="match status" value="1"/>
</dbReference>
<dbReference type="InterPro" id="IPR036736">
    <property type="entry name" value="ACP-like_sf"/>
</dbReference>
<keyword evidence="6" id="KW-0677">Repeat</keyword>
<proteinExistence type="predicted"/>
<dbReference type="PROSITE" id="PS00606">
    <property type="entry name" value="KS3_1"/>
    <property type="match status" value="1"/>
</dbReference>
<dbReference type="InterPro" id="IPR057326">
    <property type="entry name" value="KR_dom"/>
</dbReference>
<evidence type="ECO:0000256" key="3">
    <source>
        <dbReference type="ARBA" id="ARBA00022598"/>
    </source>
</evidence>
<dbReference type="Gene3D" id="3.40.366.10">
    <property type="entry name" value="Malonyl-Coenzyme A Acyl Carrier Protein, domain 2"/>
    <property type="match status" value="1"/>
</dbReference>
<dbReference type="InterPro" id="IPR013217">
    <property type="entry name" value="Methyltransf_12"/>
</dbReference>
<sequence length="3816" mass="418321">EPVAIVGSGCRFPGGSTSPSCLWQLLENPRDIRKEIPLDRFNIQGYYHPDAAHHGTTNVRYAYLLDEDVRAFDAGFFNINRKEADSIDPQQRMLMETVYEALDSGGHTIEKLRGSDTAVYVGVMGLDYEGILMRDVDDIPTYTATGISRAILSNRISYFFDWHGPSLTIDTACSSSLIAVHQGVQALRTGESRLAVACGTTAILGPDPFMTENRLNMLSPDGRSRMWDADANGYARGEGVAVVILKRLSDAIADGDRIECLIRETGSNQDGHSTGLTVPSSEAQTALIQQTYAKAGLDPRNVNDRPQFFEAHGTGTRAGDPREAEAIQRCFGPAADTGRSISFTPNETNIDNEHPLYVGSIKTVIGHTEGAAGLAGLIKGSLAIQHGLIPANLLFGSLNPDIEPFYHGLHVPTSTQAWPALADGVPRRVSVNSFGFGGANAHAILESYQPSTARISKSLRLEEPITAPFTPFTFSAASEGSLFQLLESYSDYLKAHPDINLGDLAWTLQTCKSALNVKMTFAARSVEKLVSKLDDVVLKMKDNDKNIHSFRSPPKTPRILGVFTGQGAQWAGMGGCLIRSSAFVRAKLQDLEESLTNLPVADRPTWRLQDEILAGQETSRIGKAELSQPLCTAVQLVLVDLLREAGITFEAVVGHSSGEIAAAYAAGFITAHDAIRIAYYRGMHAHRAEDPQGSGQKGAMLAVGTSLEDARDLVELPAFRGRITVAAHNSSASVTLSGNVDAVIHAKKVFDEEKKFARMLKVDTAYHSHHMIPCGDAYIKSLQACNIQLLNREGPGSCAWYSSVVPGNDPMQTTESLKDVYWRDNMIQPVLFADAIKTAASEKINFALEVGPHPALRGPASQNIMEVRQPVAYSGVLGRDTNDIEAFADALGFVWAQLGSGSVDFRAYEDLMSDGPPPKYVAGLPMYPWNHEQKHWHESRQSKAIRCRSEPFHSLLGIATADTTNNDRRWKNLLKASEVPWLDGHRLEGQMIFPAAGYIAMALEAARSLAGDRDVKLFEIRDLVISKAVSFEDDANFSVETLVTLSTVTTAAGKQQEQSQTANFSCHAGARNGPSHLDLVATGSVLIVYNTPSPAILTSTPLETSTMNSIDTEDFYSSIHKIGYDYTGPFRAMSEIRRKLDQASALVSTYTGLPAENDNHDDVHVRELLVHPSWLDVAIQSVLAAGAHPEDESFRTLSVPTLIGRIRVNPALCAALPNSPTLLPVCASIHREQQNNGGSQGFSASIDVFSQDGQQTLIQAEDLTMKPLYSATSKDDRCPFTYVKWDVEWPDATSITINEQPNAVDKEIAVLCERMSWFYLRKWNAEILAEEWARGQAQHHRLRAYMDHALAAIARGEHPVLKEEWAHDTFEDLEPLIQRHMDSVDVRVIKATGENLRAVIRGETTMVEHLNDMRTELYITGLGFGKYSEYAAAMVKQLVHRYPQAKILELGAGSGGTTREVLQAIGDAFASYTFTDISDGFLDDFEKTKDAFKSQSHKMSFKFLDIEKSPATQGFEHHSYDIVIAANIVHATSSCQRSLENARKLLKPGGYLILVEITQPTVLRTTNMAAGLPGWWNAKDGRENGPLVTPGAWHNILRKAGFSGADALTPPIDNLTWPFSVIVSQAVNDQVDFLRRPLTAPSPQHLHFEEIVILGTGSVETSMIAEEAAEFLRRFCNKVTILDGLPTESDALSPMNTLISLVDLDEPVFKNLTQRRWDGLKRVYEAAKNLVWVTRGAHDAEPYHMASIGVGRALRPEIPYLALTFLDLVGSSQNASKVIAECMLRQCALDSLPASASGLLWSVEPEYVVENGHLMVPRLVANHDQNDRFNAQVRPVTKTVSPSRSAICISESGEWPPALQEDILPPVRGCQGVVQMEQSILVALNVSLNEVFLYPIIGMDETTGTRVLALSSNIASRVVPVAAVPIEHHSSKSSGSILLPVTAELLAASLLATLPSNSSLLVHEPSTIPFLANALTRQATEKAVHVQFSTSSTGNGANDNLHCIEIDAWTPKHLLQKKLPTRVTHFLDLTTNAEFNAVSLSLGRALPSSCSLVVPLAQISQIKEPMTIIDWRASQHVTLQITPIDARRLFSRHKTYILVGLTGQIGQSLCEWMARNGAGCICLTSRRPNVSEQWLESFKALGTVVKILTMDVTNRQAVQRCIDEIRATCPPIAGVANGAMVLSDVLLADMSLDQMQQVLQPKIDGSNHLADIFSDNNDDSNRLDFFVMFSSLSAVIGNPGQSNYAAANVYMQSLARQRRKRGLAASTFDIGRVVGIGYVERADPIVKEQLVRQKYLPISESDFHHFFAETILASRPDVDALSPVLTTAVFSAIVDEYRPRWAEDPRFSHCIRNSSQSVQTQQDDKSNNLPVFEQLESAKNMEEALGILKAAIVNKLRIILQITDRDIDENDPLIDHGIDSLVAVEVRSWFVKELKVDLPVLKILGGASISDLSEYALENLPEAVLANLGKEGNAQPSVEKPLLPTATAPAAVSSKSGDETPDSTNESSESTSERLPSENISTDISSAASSSLLDISETKAVQPPLRFLKSEPVSFAQSRFWFLRMLIQDQTTFTVGLCYKVTGNLRVGDLERAVASVGSRHETLRTAFVGSETERDVAYQKIMESSRLRLEHVKINSVEDVAAEYAKIKVHEFAIERGEVMRMMLMSLDPSTHYLLMSYHHIILDGISVTIFLQDLEKAYKHMTLGPPPTQITTLSKAQHEAYKSGNMNEALGYWRGVFSDEPPVLPLLPMAKVASRMPMDGYNTSQVHLRLDADLAARVRKASKAQRCTPFHLYLAVFKCMLFKFTEAQDLTVGIADAGRGSDAMGTIGLLLNLLPLRFRRKRTGSGQQRFSEAVTEARDTSYAALASSVPFDVLLKELNVPRSSQYSPFFQAFFDYRQGTTDKHAFDTCQFEMQDASLGRTAYDITLDINESSAGTILAIRTQTRLYDQAATDLLLNTYIGLLDMLSGNVSQPWESVPLFGAKQLTRAVELGRGPNLVSDWPETLPHRIDEITEVNRSKTAIMDGYGNSLTYLDLSQRNEAIAEALIQAGMGSGSRVLVFQKAAADWVCSMLAIMRIGGIYVPLDLRSPLPRLARIAQNCQPSGILVDATTADDATQLGVPAAQIIDVGNIATKPMARVPNCARGNSTAAILSTSGSTATPKGILVKHSGLRNEIEGYTKTWKLGAVRVLQQSAFSFNHSSDQMYTGLVNGGMVYIVPWSKRGDPIEITNIMKQHNITYTKATPSEYSLWLQYGVQNLRQCSSWRFAFGGGETLTHTVLRDVQALELPQLRLFNSYGPTEISISSHKMEVNYRSQTPEGRIACGYSLPNYVTYILDEQLRPLPPGVPGEVFIGGAGVAEGYLNEDDLNTKAFIPDLYAERHPGYATNGWTRMYRTGDIGHLTEDGALVFHNRVAGSTQVKIRGLRIDLSDIESNILSASRGKLKEAAVTLREDDVLVAHVVFATSGERSDTGREEFLHNLLIRLPLPQYMIPVVAIPLEPIQELPLPQRMGSLEGNDEFELTETMTQLRQVWEDILGDRSKFIITPTTSFFAVGGNSLLIVRLQSRIRDSFRVAINLIDLLGANTLGEMARQIEESSAVETIDWDKETALPDLDAPQQIGVHGYVAQSIRSQQKTVLVTGATGFLATHVLPQLTADSSVSKIYCIAVRDTSKLAATGSKVVSYNGDLTLPRLGLSEPTFTALSNEVDVILHMGAARSFWDNYHTLRPTNTSATRELVRLAAARRIPIHFTSSAGVLAQAQGNIPCNATPASAAGNIPPTDGSNGYVASKWASERILERAAEAWGLPVLIHRFTP</sequence>
<dbReference type="PROSITE" id="PS52019">
    <property type="entry name" value="PKS_MFAS_DH"/>
    <property type="match status" value="1"/>
</dbReference>
<dbReference type="Proteomes" id="UP000803844">
    <property type="component" value="Unassembled WGS sequence"/>
</dbReference>
<dbReference type="Pfam" id="PF00501">
    <property type="entry name" value="AMP-binding"/>
    <property type="match status" value="1"/>
</dbReference>
<evidence type="ECO:0000259" key="13">
    <source>
        <dbReference type="PROSITE" id="PS52019"/>
    </source>
</evidence>
<keyword evidence="8" id="KW-0511">Multifunctional enzyme</keyword>
<dbReference type="InterPro" id="IPR001242">
    <property type="entry name" value="Condensation_dom"/>
</dbReference>
<evidence type="ECO:0008006" key="16">
    <source>
        <dbReference type="Google" id="ProtNLM"/>
    </source>
</evidence>
<dbReference type="Gene3D" id="3.40.47.10">
    <property type="match status" value="1"/>
</dbReference>
<dbReference type="GO" id="GO:0031177">
    <property type="term" value="F:phosphopantetheine binding"/>
    <property type="evidence" value="ECO:0007669"/>
    <property type="project" value="InterPro"/>
</dbReference>
<dbReference type="InterPro" id="IPR018201">
    <property type="entry name" value="Ketoacyl_synth_AS"/>
</dbReference>
<dbReference type="FunFam" id="3.40.47.10:FF:000019">
    <property type="entry name" value="Polyketide synthase type I"/>
    <property type="match status" value="1"/>
</dbReference>
<dbReference type="CDD" id="cd02440">
    <property type="entry name" value="AdoMet_MTases"/>
    <property type="match status" value="1"/>
</dbReference>
<dbReference type="InterPro" id="IPR020807">
    <property type="entry name" value="PKS_DH"/>
</dbReference>
<keyword evidence="5" id="KW-0808">Transferase</keyword>
<name>A0A9P4Y9N1_CRYP1</name>
<keyword evidence="15" id="KW-1185">Reference proteome</keyword>
<dbReference type="Pfam" id="PF08659">
    <property type="entry name" value="KR"/>
    <property type="match status" value="1"/>
</dbReference>
<dbReference type="SUPFAM" id="SSF52777">
    <property type="entry name" value="CoA-dependent acyltransferases"/>
    <property type="match status" value="2"/>
</dbReference>
<dbReference type="SMART" id="SM00822">
    <property type="entry name" value="PKS_KR"/>
    <property type="match status" value="1"/>
</dbReference>
<accession>A0A9P4Y9N1</accession>
<dbReference type="Pfam" id="PF21089">
    <property type="entry name" value="PKS_DH_N"/>
    <property type="match status" value="1"/>
</dbReference>
<dbReference type="SUPFAM" id="SSF56801">
    <property type="entry name" value="Acetyl-CoA synthetase-like"/>
    <property type="match status" value="1"/>
</dbReference>
<feature type="non-terminal residue" evidence="14">
    <location>
        <position position="1"/>
    </location>
</feature>
<dbReference type="InterPro" id="IPR050091">
    <property type="entry name" value="PKS_NRPS_Biosynth_Enz"/>
</dbReference>
<dbReference type="Pfam" id="PF00550">
    <property type="entry name" value="PP-binding"/>
    <property type="match status" value="1"/>
</dbReference>
<evidence type="ECO:0000259" key="11">
    <source>
        <dbReference type="PROSITE" id="PS50075"/>
    </source>
</evidence>
<feature type="region of interest" description="Disordered" evidence="10">
    <location>
        <begin position="2486"/>
        <end position="2521"/>
    </location>
</feature>
<dbReference type="InterPro" id="IPR020806">
    <property type="entry name" value="PKS_PP-bd"/>
</dbReference>
<evidence type="ECO:0000256" key="8">
    <source>
        <dbReference type="ARBA" id="ARBA00023268"/>
    </source>
</evidence>
<dbReference type="Gene3D" id="1.10.1200.10">
    <property type="entry name" value="ACP-like"/>
    <property type="match status" value="2"/>
</dbReference>
<dbReference type="InterPro" id="IPR009081">
    <property type="entry name" value="PP-bd_ACP"/>
</dbReference>
<feature type="domain" description="PKS/mFAS DH" evidence="13">
    <location>
        <begin position="953"/>
        <end position="1274"/>
    </location>
</feature>
<dbReference type="Pfam" id="PF14765">
    <property type="entry name" value="PS-DH"/>
    <property type="match status" value="1"/>
</dbReference>
<dbReference type="SUPFAM" id="SSF51735">
    <property type="entry name" value="NAD(P)-binding Rossmann-fold domains"/>
    <property type="match status" value="2"/>
</dbReference>
<dbReference type="SUPFAM" id="SSF53335">
    <property type="entry name" value="S-adenosyl-L-methionine-dependent methyltransferases"/>
    <property type="match status" value="1"/>
</dbReference>
<dbReference type="InterPro" id="IPR013968">
    <property type="entry name" value="PKS_KR"/>
</dbReference>
<dbReference type="GO" id="GO:0006633">
    <property type="term" value="P:fatty acid biosynthetic process"/>
    <property type="evidence" value="ECO:0007669"/>
    <property type="project" value="InterPro"/>
</dbReference>
<dbReference type="GO" id="GO:0016874">
    <property type="term" value="F:ligase activity"/>
    <property type="evidence" value="ECO:0007669"/>
    <property type="project" value="UniProtKB-KW"/>
</dbReference>
<dbReference type="InterPro" id="IPR023213">
    <property type="entry name" value="CAT-like_dom_sf"/>
</dbReference>
<dbReference type="InterPro" id="IPR042099">
    <property type="entry name" value="ANL_N_sf"/>
</dbReference>
<organism evidence="14 15">
    <name type="scientific">Cryphonectria parasitica (strain ATCC 38755 / EP155)</name>
    <dbReference type="NCBI Taxonomy" id="660469"/>
    <lineage>
        <taxon>Eukaryota</taxon>
        <taxon>Fungi</taxon>
        <taxon>Dikarya</taxon>
        <taxon>Ascomycota</taxon>
        <taxon>Pezizomycotina</taxon>
        <taxon>Sordariomycetes</taxon>
        <taxon>Sordariomycetidae</taxon>
        <taxon>Diaporthales</taxon>
        <taxon>Cryphonectriaceae</taxon>
        <taxon>Cryphonectria-Endothia species complex</taxon>
        <taxon>Cryphonectria</taxon>
    </lineage>
</organism>
<dbReference type="InterPro" id="IPR016039">
    <property type="entry name" value="Thiolase-like"/>
</dbReference>
<dbReference type="GeneID" id="63832313"/>
<dbReference type="Pfam" id="PF00109">
    <property type="entry name" value="ketoacyl-synt"/>
    <property type="match status" value="1"/>
</dbReference>
<dbReference type="EMBL" id="MU032345">
    <property type="protein sequence ID" value="KAF3768882.1"/>
    <property type="molecule type" value="Genomic_DNA"/>
</dbReference>
<dbReference type="CDD" id="cd00833">
    <property type="entry name" value="PKS"/>
    <property type="match status" value="1"/>
</dbReference>
<dbReference type="InterPro" id="IPR049900">
    <property type="entry name" value="PKS_mFAS_DH"/>
</dbReference>
<dbReference type="Gene3D" id="3.30.559.30">
    <property type="entry name" value="Nonribosomal peptide synthetase, condensation domain"/>
    <property type="match status" value="1"/>
</dbReference>
<dbReference type="GO" id="GO:0032259">
    <property type="term" value="P:methylation"/>
    <property type="evidence" value="ECO:0007669"/>
    <property type="project" value="UniProtKB-KW"/>
</dbReference>
<dbReference type="InterPro" id="IPR049551">
    <property type="entry name" value="PKS_DH_C"/>
</dbReference>
<dbReference type="Gene3D" id="3.10.129.110">
    <property type="entry name" value="Polyketide synthase dehydratase"/>
    <property type="match status" value="1"/>
</dbReference>
<reference evidence="14" key="1">
    <citation type="journal article" date="2020" name="Phytopathology">
        <title>Genome sequence of the chestnut blight fungus Cryphonectria parasitica EP155: A fundamental resource for an archetypical invasive plant pathogen.</title>
        <authorList>
            <person name="Crouch J.A."/>
            <person name="Dawe A."/>
            <person name="Aerts A."/>
            <person name="Barry K."/>
            <person name="Churchill A.C.L."/>
            <person name="Grimwood J."/>
            <person name="Hillman B."/>
            <person name="Milgroom M.G."/>
            <person name="Pangilinan J."/>
            <person name="Smith M."/>
            <person name="Salamov A."/>
            <person name="Schmutz J."/>
            <person name="Yadav J."/>
            <person name="Grigoriev I.V."/>
            <person name="Nuss D."/>
        </authorList>
    </citation>
    <scope>NUCLEOTIDE SEQUENCE</scope>
    <source>
        <strain evidence="14">EP155</strain>
    </source>
</reference>
<dbReference type="GO" id="GO:0004312">
    <property type="term" value="F:fatty acid synthase activity"/>
    <property type="evidence" value="ECO:0007669"/>
    <property type="project" value="TreeGrafter"/>
</dbReference>
<evidence type="ECO:0000256" key="4">
    <source>
        <dbReference type="ARBA" id="ARBA00022603"/>
    </source>
</evidence>
<dbReference type="Pfam" id="PF02801">
    <property type="entry name" value="Ketoacyl-synt_C"/>
    <property type="match status" value="1"/>
</dbReference>
<comment type="caution">
    <text evidence="14">The sequence shown here is derived from an EMBL/GenBank/DDBJ whole genome shotgun (WGS) entry which is preliminary data.</text>
</comment>
<dbReference type="Pfam" id="PF00668">
    <property type="entry name" value="Condensation"/>
    <property type="match status" value="1"/>
</dbReference>
<keyword evidence="2" id="KW-0597">Phosphoprotein</keyword>
<dbReference type="PANTHER" id="PTHR43775:SF20">
    <property type="entry name" value="HYBRID PKS-NRPS SYNTHETASE APDA"/>
    <property type="match status" value="1"/>
</dbReference>
<dbReference type="InterPro" id="IPR013120">
    <property type="entry name" value="FAR_NAD-bd"/>
</dbReference>
<dbReference type="Gene3D" id="3.30.300.30">
    <property type="match status" value="1"/>
</dbReference>
<dbReference type="InterPro" id="IPR016036">
    <property type="entry name" value="Malonyl_transacylase_ACP-bd"/>
</dbReference>
<dbReference type="SMART" id="SM00827">
    <property type="entry name" value="PKS_AT"/>
    <property type="match status" value="1"/>
</dbReference>
<dbReference type="SMART" id="SM00825">
    <property type="entry name" value="PKS_KS"/>
    <property type="match status" value="1"/>
</dbReference>
<dbReference type="Pfam" id="PF08242">
    <property type="entry name" value="Methyltransf_12"/>
    <property type="match status" value="1"/>
</dbReference>
<protein>
    <recommendedName>
        <fullName evidence="16">Polyketide synthase</fullName>
    </recommendedName>
</protein>
<feature type="non-terminal residue" evidence="14">
    <location>
        <position position="3816"/>
    </location>
</feature>
<dbReference type="SUPFAM" id="SSF53901">
    <property type="entry name" value="Thiolase-like"/>
    <property type="match status" value="1"/>
</dbReference>
<dbReference type="SUPFAM" id="SSF47336">
    <property type="entry name" value="ACP-like"/>
    <property type="match status" value="2"/>
</dbReference>
<dbReference type="InterPro" id="IPR036291">
    <property type="entry name" value="NAD(P)-bd_dom_sf"/>
</dbReference>
<dbReference type="OrthoDB" id="329835at2759"/>
<dbReference type="Gene3D" id="3.40.50.12780">
    <property type="entry name" value="N-terminal domain of ligase-like"/>
    <property type="match status" value="1"/>
</dbReference>